<feature type="signal peptide" evidence="1">
    <location>
        <begin position="1"/>
        <end position="24"/>
    </location>
</feature>
<organism evidence="3 4">
    <name type="scientific">Phytophthora cactorum</name>
    <dbReference type="NCBI Taxonomy" id="29920"/>
    <lineage>
        <taxon>Eukaryota</taxon>
        <taxon>Sar</taxon>
        <taxon>Stramenopiles</taxon>
        <taxon>Oomycota</taxon>
        <taxon>Peronosporomycetes</taxon>
        <taxon>Peronosporales</taxon>
        <taxon>Peronosporaceae</taxon>
        <taxon>Phytophthora</taxon>
    </lineage>
</organism>
<dbReference type="InterPro" id="IPR000627">
    <property type="entry name" value="Intradiol_dOase_C"/>
</dbReference>
<dbReference type="SUPFAM" id="SSF49482">
    <property type="entry name" value="Aromatic compound dioxygenase"/>
    <property type="match status" value="1"/>
</dbReference>
<evidence type="ECO:0000259" key="2">
    <source>
        <dbReference type="Pfam" id="PF00775"/>
    </source>
</evidence>
<accession>A0A8T1HF06</accession>
<evidence type="ECO:0000256" key="1">
    <source>
        <dbReference type="SAM" id="SignalP"/>
    </source>
</evidence>
<feature type="chain" id="PRO_5035750849" description="Intradiol ring-cleavage dioxygenases domain-containing protein" evidence="1">
    <location>
        <begin position="25"/>
        <end position="428"/>
    </location>
</feature>
<dbReference type="AlphaFoldDB" id="A0A8T1HF06"/>
<proteinExistence type="predicted"/>
<dbReference type="EMBL" id="RCMV01001065">
    <property type="protein sequence ID" value="KAG3210637.1"/>
    <property type="molecule type" value="Genomic_DNA"/>
</dbReference>
<dbReference type="PANTHER" id="PTHR34315:SF1">
    <property type="entry name" value="INTRADIOL RING-CLEAVAGE DIOXYGENASES DOMAIN-CONTAINING PROTEIN-RELATED"/>
    <property type="match status" value="1"/>
</dbReference>
<dbReference type="PROSITE" id="PS51257">
    <property type="entry name" value="PROKAR_LIPOPROTEIN"/>
    <property type="match status" value="1"/>
</dbReference>
<dbReference type="GO" id="GO:0016702">
    <property type="term" value="F:oxidoreductase activity, acting on single donors with incorporation of molecular oxygen, incorporation of two atoms of oxygen"/>
    <property type="evidence" value="ECO:0007669"/>
    <property type="project" value="InterPro"/>
</dbReference>
<dbReference type="PANTHER" id="PTHR34315">
    <property type="match status" value="1"/>
</dbReference>
<protein>
    <recommendedName>
        <fullName evidence="2">Intradiol ring-cleavage dioxygenases domain-containing protein</fullName>
    </recommendedName>
</protein>
<sequence>MVKTATVLVATAIAACTLFDSSSAHQELTRRALSTDQRKLFAQTTQASLTICSTTESSRKLQERAVARREATVRKLREERLQRRLNDHESDLKVTVDTASSVLFDGETTFIVEPELTEGPYYVRGELIRTDMREKQTGVTMYVDVQVINVNDCKPVKNMYVDLWHANATGVYSGVVASTNGNSADQSNLQNTFLRGVTPTDEDGVAEMISIFPGHYAGRTTHAHFIGNYGGTVLSNKTYSGASVAHVGQFFFEQDLIDAVEAVTPYSTNKQTLTTTASDKIYKEALGNNYDPIMNYALLGSSANDGVFVWISLAVDMTAEQDVKAVSTLAGSGEAAFNSSVELPLHRPGRFNSLKLLQRIWDSSEKYVDDTISNADEPWTLCKYIATDKHYRQYQFTLSLLEIVELKNIEMLRWVVERFQDLKVLAKR</sequence>
<dbReference type="VEuPathDB" id="FungiDB:PC110_g12307"/>
<dbReference type="VEuPathDB" id="FungiDB:PC110_g13765"/>
<dbReference type="CDD" id="cd03457">
    <property type="entry name" value="intradiol_dioxygenase_like"/>
    <property type="match status" value="1"/>
</dbReference>
<name>A0A8T1HF06_9STRA</name>
<dbReference type="Proteomes" id="UP000760860">
    <property type="component" value="Unassembled WGS sequence"/>
</dbReference>
<dbReference type="Pfam" id="PF00775">
    <property type="entry name" value="Dioxygenase_C"/>
    <property type="match status" value="1"/>
</dbReference>
<evidence type="ECO:0000313" key="3">
    <source>
        <dbReference type="EMBL" id="KAG3210637.1"/>
    </source>
</evidence>
<dbReference type="Gene3D" id="2.60.130.10">
    <property type="entry name" value="Aromatic compound dioxygenase"/>
    <property type="match status" value="1"/>
</dbReference>
<evidence type="ECO:0000313" key="4">
    <source>
        <dbReference type="Proteomes" id="UP000760860"/>
    </source>
</evidence>
<feature type="domain" description="Intradiol ring-cleavage dioxygenases" evidence="2">
    <location>
        <begin position="119"/>
        <end position="220"/>
    </location>
</feature>
<dbReference type="GO" id="GO:0008199">
    <property type="term" value="F:ferric iron binding"/>
    <property type="evidence" value="ECO:0007669"/>
    <property type="project" value="InterPro"/>
</dbReference>
<keyword evidence="1" id="KW-0732">Signal</keyword>
<reference evidence="3" key="1">
    <citation type="submission" date="2018-05" db="EMBL/GenBank/DDBJ databases">
        <title>Effector identification in a new, highly contiguous assembly of the strawberry crown rot pathogen Phytophthora cactorum.</title>
        <authorList>
            <person name="Armitage A.D."/>
            <person name="Nellist C.F."/>
            <person name="Bates H."/>
            <person name="Vickerstaff R.J."/>
            <person name="Harrison R.J."/>
        </authorList>
    </citation>
    <scope>NUCLEOTIDE SEQUENCE</scope>
    <source>
        <strain evidence="3">P421</strain>
    </source>
</reference>
<gene>
    <name evidence="3" type="ORF">PC129_g18366</name>
</gene>
<comment type="caution">
    <text evidence="3">The sequence shown here is derived from an EMBL/GenBank/DDBJ whole genome shotgun (WGS) entry which is preliminary data.</text>
</comment>
<dbReference type="InterPro" id="IPR015889">
    <property type="entry name" value="Intradiol_dOase_core"/>
</dbReference>